<evidence type="ECO:0000313" key="2">
    <source>
        <dbReference type="Proteomes" id="UP000636888"/>
    </source>
</evidence>
<dbReference type="RefSeq" id="WP_199385360.1">
    <property type="nucleotide sequence ID" value="NZ_JAEMHM010000014.1"/>
</dbReference>
<dbReference type="Pfam" id="PF19788">
    <property type="entry name" value="DUF6272"/>
    <property type="match status" value="1"/>
</dbReference>
<sequence length="176" mass="19671">MDLFRLREQFSQEGILMCFNGPFSHSIIEEIGTAIRNHLAGENISRMAVQDVFSAYIEMTQNARNYLALRGVPVADAGSATIVIAKRGDSYAISSGNVILKEDREPLKGRIDRINALSPEELKKEIRQQLRRELPEGSVGAGIGLMEMAKRATQGLAYSFRDVDDRYSFFTLTVQI</sequence>
<gene>
    <name evidence="1" type="ORF">JFN93_17170</name>
</gene>
<reference evidence="1" key="1">
    <citation type="submission" date="2020-12" db="EMBL/GenBank/DDBJ databases">
        <title>Geomonas sp. Red875, isolated from river sediment.</title>
        <authorList>
            <person name="Xu Z."/>
            <person name="Zhang Z."/>
            <person name="Masuda Y."/>
            <person name="Itoh H."/>
            <person name="Senoo K."/>
        </authorList>
    </citation>
    <scope>NUCLEOTIDE SEQUENCE</scope>
    <source>
        <strain evidence="1">Red875</strain>
    </source>
</reference>
<keyword evidence="2" id="KW-1185">Reference proteome</keyword>
<dbReference type="Proteomes" id="UP000636888">
    <property type="component" value="Unassembled WGS sequence"/>
</dbReference>
<dbReference type="NCBIfam" id="NF038262">
    <property type="entry name" value="SiaB_fam_kinase"/>
    <property type="match status" value="1"/>
</dbReference>
<name>A0A8J7JH53_9BACT</name>
<comment type="caution">
    <text evidence="1">The sequence shown here is derived from an EMBL/GenBank/DDBJ whole genome shotgun (WGS) entry which is preliminary data.</text>
</comment>
<evidence type="ECO:0000313" key="1">
    <source>
        <dbReference type="EMBL" id="MBJ6726444.1"/>
    </source>
</evidence>
<dbReference type="AlphaFoldDB" id="A0A8J7JH53"/>
<dbReference type="InterPro" id="IPR046239">
    <property type="entry name" value="DUF6272"/>
</dbReference>
<protein>
    <submittedName>
        <fullName evidence="1">Uncharacterized protein</fullName>
    </submittedName>
</protein>
<organism evidence="1 2">
    <name type="scientific">Geomesophilobacter sediminis</name>
    <dbReference type="NCBI Taxonomy" id="2798584"/>
    <lineage>
        <taxon>Bacteria</taxon>
        <taxon>Pseudomonadati</taxon>
        <taxon>Thermodesulfobacteriota</taxon>
        <taxon>Desulfuromonadia</taxon>
        <taxon>Geobacterales</taxon>
        <taxon>Geobacteraceae</taxon>
        <taxon>Geomesophilobacter</taxon>
    </lineage>
</organism>
<accession>A0A8J7JH53</accession>
<dbReference type="EMBL" id="JAEMHM010000014">
    <property type="protein sequence ID" value="MBJ6726444.1"/>
    <property type="molecule type" value="Genomic_DNA"/>
</dbReference>
<proteinExistence type="predicted"/>